<evidence type="ECO:0000313" key="1">
    <source>
        <dbReference type="EMBL" id="KAB2637488.1"/>
    </source>
</evidence>
<dbReference type="GO" id="GO:0016301">
    <property type="term" value="F:kinase activity"/>
    <property type="evidence" value="ECO:0007669"/>
    <property type="project" value="UniProtKB-KW"/>
</dbReference>
<name>A0A5N5ICH4_9ROSA</name>
<keyword evidence="1" id="KW-0808">Transferase</keyword>
<keyword evidence="1" id="KW-0418">Kinase</keyword>
<dbReference type="OrthoDB" id="1748516at2759"/>
<dbReference type="Proteomes" id="UP000327157">
    <property type="component" value="Chromosome 5"/>
</dbReference>
<keyword evidence="2" id="KW-1185">Reference proteome</keyword>
<sequence length="165" mass="18304">MKTCAGFCVVNPIKNFPVDGSFSLFQEVEKLRLPDLLLNPRRIPGKRYSSPFLSSMTKFPLSKRSAAGEPLDDTEIFVDQTAFRFSSTSCRFPLLVIVKLANASVTARGLSRLATHTTFRGSILLCHIPTYLLPELLGLKNPNSKMRPGETRVLPCANGCREVML</sequence>
<keyword evidence="1" id="KW-0675">Receptor</keyword>
<reference evidence="1 2" key="3">
    <citation type="submission" date="2019-11" db="EMBL/GenBank/DDBJ databases">
        <title>A de novo genome assembly of a pear dwarfing rootstock.</title>
        <authorList>
            <person name="Wang F."/>
            <person name="Wang J."/>
            <person name="Li S."/>
            <person name="Zhang Y."/>
            <person name="Fang M."/>
            <person name="Ma L."/>
            <person name="Zhao Y."/>
            <person name="Jiang S."/>
        </authorList>
    </citation>
    <scope>NUCLEOTIDE SEQUENCE [LARGE SCALE GENOMIC DNA]</scope>
    <source>
        <strain evidence="1">S2</strain>
        <tissue evidence="1">Leaf</tissue>
    </source>
</reference>
<gene>
    <name evidence="1" type="ORF">D8674_028022</name>
</gene>
<evidence type="ECO:0000313" key="2">
    <source>
        <dbReference type="Proteomes" id="UP000327157"/>
    </source>
</evidence>
<reference evidence="2" key="2">
    <citation type="submission" date="2019-10" db="EMBL/GenBank/DDBJ databases">
        <title>A de novo genome assembly of a pear dwarfing rootstock.</title>
        <authorList>
            <person name="Wang F."/>
            <person name="Wang J."/>
            <person name="Li S."/>
            <person name="Zhang Y."/>
            <person name="Fang M."/>
            <person name="Ma L."/>
            <person name="Zhao Y."/>
            <person name="Jiang S."/>
        </authorList>
    </citation>
    <scope>NUCLEOTIDE SEQUENCE [LARGE SCALE GENOMIC DNA]</scope>
</reference>
<protein>
    <submittedName>
        <fullName evidence="1">G-type lectin S-receptor-like serine/threonine-protein kinase</fullName>
    </submittedName>
</protein>
<organism evidence="1 2">
    <name type="scientific">Pyrus ussuriensis x Pyrus communis</name>
    <dbReference type="NCBI Taxonomy" id="2448454"/>
    <lineage>
        <taxon>Eukaryota</taxon>
        <taxon>Viridiplantae</taxon>
        <taxon>Streptophyta</taxon>
        <taxon>Embryophyta</taxon>
        <taxon>Tracheophyta</taxon>
        <taxon>Spermatophyta</taxon>
        <taxon>Magnoliopsida</taxon>
        <taxon>eudicotyledons</taxon>
        <taxon>Gunneridae</taxon>
        <taxon>Pentapetalae</taxon>
        <taxon>rosids</taxon>
        <taxon>fabids</taxon>
        <taxon>Rosales</taxon>
        <taxon>Rosaceae</taxon>
        <taxon>Amygdaloideae</taxon>
        <taxon>Maleae</taxon>
        <taxon>Pyrus</taxon>
    </lineage>
</organism>
<dbReference type="GO" id="GO:0030246">
    <property type="term" value="F:carbohydrate binding"/>
    <property type="evidence" value="ECO:0007669"/>
    <property type="project" value="UniProtKB-KW"/>
</dbReference>
<comment type="caution">
    <text evidence="1">The sequence shown here is derived from an EMBL/GenBank/DDBJ whole genome shotgun (WGS) entry which is preliminary data.</text>
</comment>
<dbReference type="AlphaFoldDB" id="A0A5N5ICH4"/>
<accession>A0A5N5ICH4</accession>
<reference evidence="1 2" key="1">
    <citation type="submission" date="2019-09" db="EMBL/GenBank/DDBJ databases">
        <authorList>
            <person name="Ou C."/>
        </authorList>
    </citation>
    <scope>NUCLEOTIDE SEQUENCE [LARGE SCALE GENOMIC DNA]</scope>
    <source>
        <strain evidence="1">S2</strain>
        <tissue evidence="1">Leaf</tissue>
    </source>
</reference>
<proteinExistence type="predicted"/>
<dbReference type="EMBL" id="SMOL01000004">
    <property type="protein sequence ID" value="KAB2637488.1"/>
    <property type="molecule type" value="Genomic_DNA"/>
</dbReference>
<keyword evidence="1" id="KW-0430">Lectin</keyword>